<dbReference type="EMBL" id="VAWE01000001">
    <property type="protein sequence ID" value="TLQ48708.1"/>
    <property type="molecule type" value="Genomic_DNA"/>
</dbReference>
<gene>
    <name evidence="3" type="ORF">FEF34_36885</name>
</gene>
<comment type="caution">
    <text evidence="3">The sequence shown here is derived from an EMBL/GenBank/DDBJ whole genome shotgun (WGS) entry which is preliminary data.</text>
</comment>
<feature type="region of interest" description="Disordered" evidence="1">
    <location>
        <begin position="82"/>
        <end position="117"/>
    </location>
</feature>
<accession>A0A5R9EF72</accession>
<sequence length="142" mass="15033">MGLAIAGVASVGLLFPAVALAEDSAPATATESTAPSGDTPNPREERREARKDRMEERQEELAAALAKELGVSEDKVKAALEKIRSERQQEHKEEREKRLSERLEKAVSEGKITQEQADAILKAAESGVLPGGPGGGPGRAHG</sequence>
<feature type="compositionally biased region" description="Low complexity" evidence="1">
    <location>
        <begin position="23"/>
        <end position="36"/>
    </location>
</feature>
<dbReference type="AlphaFoldDB" id="A0A5R9EF72"/>
<evidence type="ECO:0000313" key="3">
    <source>
        <dbReference type="EMBL" id="TLQ48708.1"/>
    </source>
</evidence>
<feature type="signal peptide" evidence="2">
    <location>
        <begin position="1"/>
        <end position="21"/>
    </location>
</feature>
<evidence type="ECO:0008006" key="5">
    <source>
        <dbReference type="Google" id="ProtNLM"/>
    </source>
</evidence>
<evidence type="ECO:0000313" key="4">
    <source>
        <dbReference type="Proteomes" id="UP000305921"/>
    </source>
</evidence>
<evidence type="ECO:0000256" key="2">
    <source>
        <dbReference type="SAM" id="SignalP"/>
    </source>
</evidence>
<reference evidence="3 4" key="1">
    <citation type="submission" date="2019-05" db="EMBL/GenBank/DDBJ databases">
        <title>Streptomyces marianii sp. nov., a novel marine actinomycete from southern coast of India.</title>
        <authorList>
            <person name="Iniyan A.M."/>
            <person name="Wink J."/>
            <person name="Ramprasad E."/>
            <person name="Ramana C.V."/>
            <person name="Bunk B."/>
            <person name="Sproer C."/>
            <person name="Joseph F.-J.R.S."/>
            <person name="Vincent S.G.P."/>
        </authorList>
    </citation>
    <scope>NUCLEOTIDE SEQUENCE [LARGE SCALE GENOMIC DNA]</scope>
    <source>
        <strain evidence="3 4">ICN19</strain>
    </source>
</reference>
<keyword evidence="4" id="KW-1185">Reference proteome</keyword>
<name>A0A5R9EF72_9ACTN</name>
<keyword evidence="2" id="KW-0732">Signal</keyword>
<dbReference type="Proteomes" id="UP000305921">
    <property type="component" value="Unassembled WGS sequence"/>
</dbReference>
<feature type="compositionally biased region" description="Basic and acidic residues" evidence="1">
    <location>
        <begin position="41"/>
        <end position="60"/>
    </location>
</feature>
<evidence type="ECO:0000256" key="1">
    <source>
        <dbReference type="SAM" id="MobiDB-lite"/>
    </source>
</evidence>
<feature type="compositionally biased region" description="Basic and acidic residues" evidence="1">
    <location>
        <begin position="82"/>
        <end position="108"/>
    </location>
</feature>
<feature type="chain" id="PRO_5024291855" description="SHOCT domain-containing protein" evidence="2">
    <location>
        <begin position="22"/>
        <end position="142"/>
    </location>
</feature>
<organism evidence="3 4">
    <name type="scientific">Streptomyces marianii</name>
    <dbReference type="NCBI Taxonomy" id="1817406"/>
    <lineage>
        <taxon>Bacteria</taxon>
        <taxon>Bacillati</taxon>
        <taxon>Actinomycetota</taxon>
        <taxon>Actinomycetes</taxon>
        <taxon>Kitasatosporales</taxon>
        <taxon>Streptomycetaceae</taxon>
        <taxon>Streptomyces</taxon>
    </lineage>
</organism>
<protein>
    <recommendedName>
        <fullName evidence="5">SHOCT domain-containing protein</fullName>
    </recommendedName>
</protein>
<feature type="region of interest" description="Disordered" evidence="1">
    <location>
        <begin position="23"/>
        <end position="61"/>
    </location>
</feature>
<proteinExistence type="predicted"/>